<keyword evidence="2" id="KW-1185">Reference proteome</keyword>
<dbReference type="AlphaFoldDB" id="A0A0B7MUT2"/>
<dbReference type="Proteomes" id="UP000054107">
    <property type="component" value="Unassembled WGS sequence"/>
</dbReference>
<evidence type="ECO:0000313" key="2">
    <source>
        <dbReference type="Proteomes" id="UP000054107"/>
    </source>
</evidence>
<name>A0A0B7MUT2_9FUNG</name>
<evidence type="ECO:0000313" key="1">
    <source>
        <dbReference type="EMBL" id="CEP07040.1"/>
    </source>
</evidence>
<protein>
    <submittedName>
        <fullName evidence="1">Uncharacterized protein</fullName>
    </submittedName>
</protein>
<proteinExistence type="predicted"/>
<sequence length="178" mass="20932">MMVCVIGMSANAFWKLTMVKANGFSRLNVHSWQQILFKDLYVPILILVKQVTIATHTYQYLRAYFSAEPERRPLDMLKVNVPINENFTLIDLPQVNPMHNPAIIQVKYGLYWVEDEKRWDIYHIRTLSFRVPRIDGTKLSPTGQNTFGLKILKHLSDVNVEPLDIKHWRIYISNFSQR</sequence>
<reference evidence="1 2" key="1">
    <citation type="submission" date="2014-09" db="EMBL/GenBank/DDBJ databases">
        <authorList>
            <person name="Ellenberger Sabrina"/>
        </authorList>
    </citation>
    <scope>NUCLEOTIDE SEQUENCE [LARGE SCALE GENOMIC DNA]</scope>
    <source>
        <strain evidence="1 2">CBS 412.66</strain>
    </source>
</reference>
<dbReference type="EMBL" id="LN718954">
    <property type="protein sequence ID" value="CEP07040.1"/>
    <property type="molecule type" value="Genomic_DNA"/>
</dbReference>
<accession>A0A0B7MUT2</accession>
<organism evidence="1 2">
    <name type="scientific">Parasitella parasitica</name>
    <dbReference type="NCBI Taxonomy" id="35722"/>
    <lineage>
        <taxon>Eukaryota</taxon>
        <taxon>Fungi</taxon>
        <taxon>Fungi incertae sedis</taxon>
        <taxon>Mucoromycota</taxon>
        <taxon>Mucoromycotina</taxon>
        <taxon>Mucoromycetes</taxon>
        <taxon>Mucorales</taxon>
        <taxon>Mucorineae</taxon>
        <taxon>Mucoraceae</taxon>
        <taxon>Parasitella</taxon>
    </lineage>
</organism>
<gene>
    <name evidence="1" type="primary">PARPA_00309.1 scaffold 610</name>
</gene>